<keyword evidence="1" id="KW-0472">Membrane</keyword>
<accession>A0A191WF33</accession>
<keyword evidence="1" id="KW-1133">Transmembrane helix</keyword>
<dbReference type="InterPro" id="IPR021443">
    <property type="entry name" value="DUF3093"/>
</dbReference>
<sequence length="154" mass="16384">MPVYRERLWPTPWIYIATLLLVPASILVLAPVSMPAGIATGIVLYAACVGTLSLTSPVVEVADGVLRAGRAEIALSQTGEAVAADEAHARVEMGTGLDARAYLVTRGWVKTLVRVPIEDAADPVPYWLVSSRRANELAAAINGSRRPEHGENAD</sequence>
<organism evidence="2 3">
    <name type="scientific">Agromyces aureus</name>
    <dbReference type="NCBI Taxonomy" id="453304"/>
    <lineage>
        <taxon>Bacteria</taxon>
        <taxon>Bacillati</taxon>
        <taxon>Actinomycetota</taxon>
        <taxon>Actinomycetes</taxon>
        <taxon>Micrococcales</taxon>
        <taxon>Microbacteriaceae</taxon>
        <taxon>Agromyces</taxon>
    </lineage>
</organism>
<dbReference type="KEGG" id="agy:ATC03_09215"/>
<name>A0A191WF33_9MICO</name>
<feature type="transmembrane region" description="Helical" evidence="1">
    <location>
        <begin position="38"/>
        <end position="59"/>
    </location>
</feature>
<evidence type="ECO:0008006" key="4">
    <source>
        <dbReference type="Google" id="ProtNLM"/>
    </source>
</evidence>
<dbReference type="AlphaFoldDB" id="A0A191WF33"/>
<keyword evidence="1" id="KW-0812">Transmembrane</keyword>
<dbReference type="EMBL" id="CP013979">
    <property type="protein sequence ID" value="ANJ26871.1"/>
    <property type="molecule type" value="Genomic_DNA"/>
</dbReference>
<dbReference type="Proteomes" id="UP000078437">
    <property type="component" value="Chromosome"/>
</dbReference>
<proteinExistence type="predicted"/>
<keyword evidence="3" id="KW-1185">Reference proteome</keyword>
<evidence type="ECO:0000313" key="3">
    <source>
        <dbReference type="Proteomes" id="UP000078437"/>
    </source>
</evidence>
<dbReference type="RefSeq" id="WP_067875952.1">
    <property type="nucleotide sequence ID" value="NZ_CP013979.1"/>
</dbReference>
<protein>
    <recommendedName>
        <fullName evidence="4">DUF3093 domain-containing protein</fullName>
    </recommendedName>
</protein>
<reference evidence="2 3" key="1">
    <citation type="journal article" date="2016" name="Int. J. Syst. Evol. Microbiol.">
        <title>Agromyces aureus sp. nov., isolated from the rhizosphere of Salix caprea L. grown in a heavy-metal-contaminated soil.</title>
        <authorList>
            <person name="Corretto E."/>
            <person name="Antonielli L."/>
            <person name="Sessitsch A."/>
            <person name="Compant S."/>
            <person name="Gorfer M."/>
            <person name="Kuffner M."/>
            <person name="Brader G."/>
        </authorList>
    </citation>
    <scope>NUCLEOTIDE SEQUENCE [LARGE SCALE GENOMIC DNA]</scope>
    <source>
        <strain evidence="2 3">AR33</strain>
    </source>
</reference>
<feature type="transmembrane region" description="Helical" evidence="1">
    <location>
        <begin position="12"/>
        <end position="32"/>
    </location>
</feature>
<dbReference type="Pfam" id="PF11292">
    <property type="entry name" value="DUF3093"/>
    <property type="match status" value="1"/>
</dbReference>
<reference evidence="3" key="2">
    <citation type="submission" date="2016-01" db="EMBL/GenBank/DDBJ databases">
        <title>Complete genome sequence of Agromyces aureus AR33T and comparison with related organisms.</title>
        <authorList>
            <person name="Corretto E."/>
            <person name="Antonielli L."/>
            <person name="Sessitsch A."/>
            <person name="Brader G."/>
        </authorList>
    </citation>
    <scope>NUCLEOTIDE SEQUENCE [LARGE SCALE GENOMIC DNA]</scope>
    <source>
        <strain evidence="3">AR33</strain>
    </source>
</reference>
<evidence type="ECO:0000313" key="2">
    <source>
        <dbReference type="EMBL" id="ANJ26871.1"/>
    </source>
</evidence>
<dbReference type="OrthoDB" id="3217020at2"/>
<dbReference type="STRING" id="453304.ATC03_09215"/>
<gene>
    <name evidence="2" type="ORF">ATC03_09215</name>
</gene>
<evidence type="ECO:0000256" key="1">
    <source>
        <dbReference type="SAM" id="Phobius"/>
    </source>
</evidence>